<gene>
    <name evidence="2" type="ORF">SOO65_13605</name>
</gene>
<proteinExistence type="predicted"/>
<reference evidence="2 3" key="1">
    <citation type="submission" date="2023-11" db="EMBL/GenBank/DDBJ databases">
        <title>Peredibacter starrii A3.12.</title>
        <authorList>
            <person name="Mitchell R.J."/>
        </authorList>
    </citation>
    <scope>NUCLEOTIDE SEQUENCE [LARGE SCALE GENOMIC DNA]</scope>
    <source>
        <strain evidence="2 3">A3.12</strain>
    </source>
</reference>
<dbReference type="RefSeq" id="WP_321390975.1">
    <property type="nucleotide sequence ID" value="NZ_CP139487.1"/>
</dbReference>
<organism evidence="2 3">
    <name type="scientific">Peredibacter starrii</name>
    <dbReference type="NCBI Taxonomy" id="28202"/>
    <lineage>
        <taxon>Bacteria</taxon>
        <taxon>Pseudomonadati</taxon>
        <taxon>Bdellovibrionota</taxon>
        <taxon>Bacteriovoracia</taxon>
        <taxon>Bacteriovoracales</taxon>
        <taxon>Bacteriovoracaceae</taxon>
        <taxon>Peredibacter</taxon>
    </lineage>
</organism>
<dbReference type="Proteomes" id="UP001324634">
    <property type="component" value="Chromosome"/>
</dbReference>
<keyword evidence="3" id="KW-1185">Reference proteome</keyword>
<keyword evidence="1" id="KW-0732">Signal</keyword>
<sequence length="227" mass="26560">MKRIISLIFLFSVTLNAWAWSERGNSGFSIICEDASQNQFYDAYETKFRYGLDPIFPQVNQECSDRASCLEVSLQIARELLNRLPADPRNRFNKNVGIKKFALERIESFTKEANFLDNIEILPINDAGIGFIPKNCDLRQTVVQRVPLFKHDKRYIISNEYWDQLNIQQQAAGIVHEILYGYYGYIQNEAFSSEMVRYFNSLVLANELKSLTEEEYRLFLNRVYYGN</sequence>
<name>A0AAX4HKN8_9BACT</name>
<evidence type="ECO:0000313" key="3">
    <source>
        <dbReference type="Proteomes" id="UP001324634"/>
    </source>
</evidence>
<protein>
    <submittedName>
        <fullName evidence="2">Uncharacterized protein</fullName>
    </submittedName>
</protein>
<dbReference type="KEGG" id="psti:SOO65_13605"/>
<feature type="chain" id="PRO_5043466697" evidence="1">
    <location>
        <begin position="20"/>
        <end position="227"/>
    </location>
</feature>
<evidence type="ECO:0000256" key="1">
    <source>
        <dbReference type="SAM" id="SignalP"/>
    </source>
</evidence>
<evidence type="ECO:0000313" key="2">
    <source>
        <dbReference type="EMBL" id="WPU63725.1"/>
    </source>
</evidence>
<accession>A0AAX4HKN8</accession>
<feature type="signal peptide" evidence="1">
    <location>
        <begin position="1"/>
        <end position="19"/>
    </location>
</feature>
<dbReference type="AlphaFoldDB" id="A0AAX4HKN8"/>
<dbReference type="EMBL" id="CP139487">
    <property type="protein sequence ID" value="WPU63725.1"/>
    <property type="molecule type" value="Genomic_DNA"/>
</dbReference>